<evidence type="ECO:0000313" key="3">
    <source>
        <dbReference type="Proteomes" id="UP000294678"/>
    </source>
</evidence>
<dbReference type="PANTHER" id="PTHR37423:SF2">
    <property type="entry name" value="MEMBRANE-BOUND LYTIC MUREIN TRANSGLYCOSYLASE C"/>
    <property type="match status" value="1"/>
</dbReference>
<name>A0AA46DZK4_9FUSO</name>
<dbReference type="EMBL" id="SOBG01000002">
    <property type="protein sequence ID" value="TDT71854.1"/>
    <property type="molecule type" value="Genomic_DNA"/>
</dbReference>
<protein>
    <submittedName>
        <fullName evidence="2">Soluble lytic murein transglycosylase</fullName>
    </submittedName>
</protein>
<dbReference type="Pfam" id="PF01464">
    <property type="entry name" value="SLT"/>
    <property type="match status" value="1"/>
</dbReference>
<comment type="caution">
    <text evidence="2">The sequence shown here is derived from an EMBL/GenBank/DDBJ whole genome shotgun (WGS) entry which is preliminary data.</text>
</comment>
<keyword evidence="3" id="KW-1185">Reference proteome</keyword>
<dbReference type="CDD" id="cd16896">
    <property type="entry name" value="LT_Slt70-like"/>
    <property type="match status" value="1"/>
</dbReference>
<accession>A0AA46DZK4</accession>
<dbReference type="AlphaFoldDB" id="A0AA46DZK4"/>
<evidence type="ECO:0000313" key="2">
    <source>
        <dbReference type="EMBL" id="TDT71854.1"/>
    </source>
</evidence>
<dbReference type="SUPFAM" id="SSF53955">
    <property type="entry name" value="Lysozyme-like"/>
    <property type="match status" value="1"/>
</dbReference>
<gene>
    <name evidence="2" type="ORF">EV215_0546</name>
</gene>
<dbReference type="RefSeq" id="WP_166667326.1">
    <property type="nucleotide sequence ID" value="NZ_SOBG01000002.1"/>
</dbReference>
<dbReference type="InterPro" id="IPR008258">
    <property type="entry name" value="Transglycosylase_SLT_dom_1"/>
</dbReference>
<proteinExistence type="predicted"/>
<evidence type="ECO:0000259" key="1">
    <source>
        <dbReference type="Pfam" id="PF01464"/>
    </source>
</evidence>
<reference evidence="2 3" key="1">
    <citation type="submission" date="2019-03" db="EMBL/GenBank/DDBJ databases">
        <title>Genomic Encyclopedia of Type Strains, Phase IV (KMG-IV): sequencing the most valuable type-strain genomes for metagenomic binning, comparative biology and taxonomic classification.</title>
        <authorList>
            <person name="Goeker M."/>
        </authorList>
    </citation>
    <scope>NUCLEOTIDE SEQUENCE [LARGE SCALE GENOMIC DNA]</scope>
    <source>
        <strain evidence="2 3">DSM 100055</strain>
    </source>
</reference>
<dbReference type="InterPro" id="IPR023346">
    <property type="entry name" value="Lysozyme-like_dom_sf"/>
</dbReference>
<feature type="domain" description="Transglycosylase SLT" evidence="1">
    <location>
        <begin position="33"/>
        <end position="135"/>
    </location>
</feature>
<dbReference type="Proteomes" id="UP000294678">
    <property type="component" value="Unassembled WGS sequence"/>
</dbReference>
<dbReference type="PANTHER" id="PTHR37423">
    <property type="entry name" value="SOLUBLE LYTIC MUREIN TRANSGLYCOSYLASE-RELATED"/>
    <property type="match status" value="1"/>
</dbReference>
<sequence length="159" mass="19140">MKKKKLFLILILVITAISIKLFYKIKYYEEIYFYSKKYNIEDKLLLAIIKVESNFNKEAISYKGAVGLMQIMPSTARWITKKYDFNREYDLLFPIDNIEIGTIYLNYLTKKFNGDLKNILIAYNAGSQRVYNDKWKDIKETKLYIYKVKIAYFFYKYIV</sequence>
<dbReference type="Gene3D" id="1.10.530.10">
    <property type="match status" value="1"/>
</dbReference>
<organism evidence="2 3">
    <name type="scientific">Hypnocyclicus thermotrophus</name>
    <dbReference type="NCBI Taxonomy" id="1627895"/>
    <lineage>
        <taxon>Bacteria</taxon>
        <taxon>Fusobacteriati</taxon>
        <taxon>Fusobacteriota</taxon>
        <taxon>Fusobacteriia</taxon>
        <taxon>Fusobacteriales</taxon>
        <taxon>Fusobacteriaceae</taxon>
        <taxon>Hypnocyclicus</taxon>
    </lineage>
</organism>